<protein>
    <submittedName>
        <fullName evidence="3">Uncharacterized protein</fullName>
    </submittedName>
</protein>
<dbReference type="VEuPathDB" id="FungiDB:AJ78_07036"/>
<accession>A0A1J9P7C3</accession>
<reference evidence="3 4" key="1">
    <citation type="submission" date="2015-07" db="EMBL/GenBank/DDBJ databases">
        <title>Emmonsia species relationships and genome sequence.</title>
        <authorList>
            <consortium name="The Broad Institute Genomics Platform"/>
            <person name="Cuomo C.A."/>
            <person name="Munoz J.F."/>
            <person name="Imamovic A."/>
            <person name="Priest M.E."/>
            <person name="Young S."/>
            <person name="Clay O.K."/>
            <person name="McEwen J.G."/>
        </authorList>
    </citation>
    <scope>NUCLEOTIDE SEQUENCE [LARGE SCALE GENOMIC DNA]</scope>
    <source>
        <strain evidence="3 4">UAMH 9510</strain>
    </source>
</reference>
<dbReference type="OrthoDB" id="4188570at2759"/>
<evidence type="ECO:0000256" key="1">
    <source>
        <dbReference type="SAM" id="MobiDB-lite"/>
    </source>
</evidence>
<keyword evidence="2" id="KW-1133">Transmembrane helix</keyword>
<dbReference type="Proteomes" id="UP000182235">
    <property type="component" value="Unassembled WGS sequence"/>
</dbReference>
<feature type="transmembrane region" description="Helical" evidence="2">
    <location>
        <begin position="142"/>
        <end position="165"/>
    </location>
</feature>
<evidence type="ECO:0000313" key="4">
    <source>
        <dbReference type="Proteomes" id="UP000182235"/>
    </source>
</evidence>
<comment type="caution">
    <text evidence="3">The sequence shown here is derived from an EMBL/GenBank/DDBJ whole genome shotgun (WGS) entry which is preliminary data.</text>
</comment>
<sequence length="168" mass="16939">TISSKNSVGPVCIFNGAEYSVNDKDEVKFEASRARTANAASSATATSILSLATASNYGSKTTVATTPTLTISPSTTASSELSSRTDDGATRTSDASTSSADFSSGETVLRSTKDVTVTIPPPTASTEANAPVSSASAARGSVMANGVVGSLVVAFLVEICLLVLFDVD</sequence>
<dbReference type="AlphaFoldDB" id="A0A1J9P7C3"/>
<organism evidence="3 4">
    <name type="scientific">Emergomyces pasteurianus Ep9510</name>
    <dbReference type="NCBI Taxonomy" id="1447872"/>
    <lineage>
        <taxon>Eukaryota</taxon>
        <taxon>Fungi</taxon>
        <taxon>Dikarya</taxon>
        <taxon>Ascomycota</taxon>
        <taxon>Pezizomycotina</taxon>
        <taxon>Eurotiomycetes</taxon>
        <taxon>Eurotiomycetidae</taxon>
        <taxon>Onygenales</taxon>
        <taxon>Ajellomycetaceae</taxon>
        <taxon>Emergomyces</taxon>
    </lineage>
</organism>
<dbReference type="EMBL" id="LGRN01000416">
    <property type="protein sequence ID" value="OJD12344.1"/>
    <property type="molecule type" value="Genomic_DNA"/>
</dbReference>
<gene>
    <name evidence="3" type="ORF">AJ78_07036</name>
</gene>
<keyword evidence="2" id="KW-0812">Transmembrane</keyword>
<proteinExistence type="predicted"/>
<evidence type="ECO:0000256" key="2">
    <source>
        <dbReference type="SAM" id="Phobius"/>
    </source>
</evidence>
<feature type="compositionally biased region" description="Low complexity" evidence="1">
    <location>
        <begin position="64"/>
        <end position="82"/>
    </location>
</feature>
<name>A0A1J9P7C3_9EURO</name>
<feature type="region of interest" description="Disordered" evidence="1">
    <location>
        <begin position="64"/>
        <end position="107"/>
    </location>
</feature>
<keyword evidence="2" id="KW-0472">Membrane</keyword>
<evidence type="ECO:0000313" key="3">
    <source>
        <dbReference type="EMBL" id="OJD12344.1"/>
    </source>
</evidence>
<feature type="compositionally biased region" description="Low complexity" evidence="1">
    <location>
        <begin position="90"/>
        <end position="105"/>
    </location>
</feature>
<keyword evidence="4" id="KW-1185">Reference proteome</keyword>
<feature type="non-terminal residue" evidence="3">
    <location>
        <position position="1"/>
    </location>
</feature>